<evidence type="ECO:0000256" key="1">
    <source>
        <dbReference type="SAM" id="MobiDB-lite"/>
    </source>
</evidence>
<feature type="region of interest" description="Disordered" evidence="1">
    <location>
        <begin position="178"/>
        <end position="203"/>
    </location>
</feature>
<sequence length="203" mass="22496">MEQTDQIRCRYCRKTWPPEQFRTRHGKPTTHCSACLEAKRERSRLRRERMGPAGVRAANLWDKYRITVEQYDALRAAQQYRCGICGTHEDDITAIPTGRPRLDGTPTAPAVRLVVDHCHESHRVRGLLCNNCNTMIGLSSENPIILRAGAAYLEGMPVVAAQDPTEVADQGERTVEVDWPGPPGDGGIGGEGKVGPLPAMVRR</sequence>
<reference evidence="2 3" key="1">
    <citation type="submission" date="2016-10" db="EMBL/GenBank/DDBJ databases">
        <authorList>
            <person name="de Groot N.N."/>
        </authorList>
    </citation>
    <scope>NUCLEOTIDE SEQUENCE [LARGE SCALE GENOMIC DNA]</scope>
    <source>
        <strain evidence="2 3">DSM 43019</strain>
    </source>
</reference>
<dbReference type="InterPro" id="IPR038563">
    <property type="entry name" value="Endonuclease_7_sf"/>
</dbReference>
<dbReference type="RefSeq" id="WP_143133907.1">
    <property type="nucleotide sequence ID" value="NZ_BOMT01000053.1"/>
</dbReference>
<dbReference type="OrthoDB" id="581550at2"/>
<dbReference type="Proteomes" id="UP000199645">
    <property type="component" value="Unassembled WGS sequence"/>
</dbReference>
<dbReference type="AlphaFoldDB" id="A0A1I2HX84"/>
<dbReference type="InterPro" id="IPR044925">
    <property type="entry name" value="His-Me_finger_sf"/>
</dbReference>
<dbReference type="GO" id="GO:0004519">
    <property type="term" value="F:endonuclease activity"/>
    <property type="evidence" value="ECO:0007669"/>
    <property type="project" value="UniProtKB-KW"/>
</dbReference>
<keyword evidence="2" id="KW-0255">Endonuclease</keyword>
<feature type="compositionally biased region" description="Gly residues" evidence="1">
    <location>
        <begin position="184"/>
        <end position="193"/>
    </location>
</feature>
<gene>
    <name evidence="2" type="ORF">SAMN05421541_10967</name>
</gene>
<organism evidence="2 3">
    <name type="scientific">Actinoplanes philippinensis</name>
    <dbReference type="NCBI Taxonomy" id="35752"/>
    <lineage>
        <taxon>Bacteria</taxon>
        <taxon>Bacillati</taxon>
        <taxon>Actinomycetota</taxon>
        <taxon>Actinomycetes</taxon>
        <taxon>Micromonosporales</taxon>
        <taxon>Micromonosporaceae</taxon>
        <taxon>Actinoplanes</taxon>
    </lineage>
</organism>
<proteinExistence type="predicted"/>
<protein>
    <submittedName>
        <fullName evidence="2">Recombination endonuclease VII</fullName>
    </submittedName>
</protein>
<dbReference type="Pfam" id="PF02945">
    <property type="entry name" value="Endonuclease_7"/>
    <property type="match status" value="1"/>
</dbReference>
<keyword evidence="3" id="KW-1185">Reference proteome</keyword>
<dbReference type="Gene3D" id="3.40.1800.10">
    <property type="entry name" value="His-Me finger endonucleases"/>
    <property type="match status" value="1"/>
</dbReference>
<feature type="compositionally biased region" description="Low complexity" evidence="1">
    <location>
        <begin position="194"/>
        <end position="203"/>
    </location>
</feature>
<evidence type="ECO:0000313" key="3">
    <source>
        <dbReference type="Proteomes" id="UP000199645"/>
    </source>
</evidence>
<keyword evidence="2" id="KW-0378">Hydrolase</keyword>
<evidence type="ECO:0000313" key="2">
    <source>
        <dbReference type="EMBL" id="SFF34755.1"/>
    </source>
</evidence>
<keyword evidence="2" id="KW-0540">Nuclease</keyword>
<dbReference type="EMBL" id="FONV01000009">
    <property type="protein sequence ID" value="SFF34755.1"/>
    <property type="molecule type" value="Genomic_DNA"/>
</dbReference>
<dbReference type="InterPro" id="IPR004211">
    <property type="entry name" value="Endonuclease_7"/>
</dbReference>
<dbReference type="SUPFAM" id="SSF54060">
    <property type="entry name" value="His-Me finger endonucleases"/>
    <property type="match status" value="1"/>
</dbReference>
<accession>A0A1I2HX84</accession>
<name>A0A1I2HX84_9ACTN</name>